<keyword evidence="9" id="KW-1185">Reference proteome</keyword>
<dbReference type="Proteomes" id="UP000326553">
    <property type="component" value="Chromosome"/>
</dbReference>
<accession>A0A5J6HKM4</accession>
<dbReference type="InterPro" id="IPR013525">
    <property type="entry name" value="ABC2_TM"/>
</dbReference>
<sequence length="249" mass="26672">MHYLKQTRLIFIRSTRPWARSPLQLIVGISGPLVYLVLFGPLLKNTLPGDVDAWQWFVPGMLMQLTLFGAAYAGFSLTPELRSGVMERLRVAPVSRAALLSGRVLSDLAQLGIQGVMLLAAATAFGFRAPLPAVVLLLALSSVLAAGISSASYALALILKQENRFAPLLSMVLVPLMLLSGVLLPMSAAPDWLYDLSRVNPLSHVVDALRAITAGEYASSTTLTGALAALSLVVIFGAWGMRTMNREQG</sequence>
<feature type="transmembrane region" description="Helical" evidence="6">
    <location>
        <begin position="217"/>
        <end position="239"/>
    </location>
</feature>
<dbReference type="InterPro" id="IPR051784">
    <property type="entry name" value="Nod_factor_ABC_transporter"/>
</dbReference>
<gene>
    <name evidence="8" type="ORF">CP975_27390</name>
</gene>
<dbReference type="PROSITE" id="PS51012">
    <property type="entry name" value="ABC_TM2"/>
    <property type="match status" value="1"/>
</dbReference>
<keyword evidence="4 6" id="KW-0472">Membrane</keyword>
<evidence type="ECO:0000256" key="3">
    <source>
        <dbReference type="ARBA" id="ARBA00022989"/>
    </source>
</evidence>
<comment type="similarity">
    <text evidence="6">Belongs to the ABC-2 integral membrane protein family.</text>
</comment>
<evidence type="ECO:0000313" key="8">
    <source>
        <dbReference type="EMBL" id="QEV20776.1"/>
    </source>
</evidence>
<keyword evidence="5" id="KW-0046">Antibiotic resistance</keyword>
<feature type="transmembrane region" description="Helical" evidence="6">
    <location>
        <begin position="133"/>
        <end position="156"/>
    </location>
</feature>
<evidence type="ECO:0000256" key="2">
    <source>
        <dbReference type="ARBA" id="ARBA00022692"/>
    </source>
</evidence>
<feature type="transmembrane region" description="Helical" evidence="6">
    <location>
        <begin position="21"/>
        <end position="42"/>
    </location>
</feature>
<dbReference type="PIRSF" id="PIRSF006648">
    <property type="entry name" value="DrrB"/>
    <property type="match status" value="1"/>
</dbReference>
<organism evidence="8 9">
    <name type="scientific">Streptomyces alboniger</name>
    <dbReference type="NCBI Taxonomy" id="132473"/>
    <lineage>
        <taxon>Bacteria</taxon>
        <taxon>Bacillati</taxon>
        <taxon>Actinomycetota</taxon>
        <taxon>Actinomycetes</taxon>
        <taxon>Kitasatosporales</taxon>
        <taxon>Streptomycetaceae</taxon>
        <taxon>Streptomyces</taxon>
        <taxon>Streptomyces aurantiacus group</taxon>
    </lineage>
</organism>
<evidence type="ECO:0000259" key="7">
    <source>
        <dbReference type="PROSITE" id="PS51012"/>
    </source>
</evidence>
<keyword evidence="6" id="KW-1003">Cell membrane</keyword>
<feature type="domain" description="ABC transmembrane type-2" evidence="7">
    <location>
        <begin position="23"/>
        <end position="247"/>
    </location>
</feature>
<comment type="subcellular location">
    <subcellularLocation>
        <location evidence="6">Cell membrane</location>
        <topology evidence="6">Multi-pass membrane protein</topology>
    </subcellularLocation>
    <subcellularLocation>
        <location evidence="1">Membrane</location>
        <topology evidence="1">Multi-pass membrane protein</topology>
    </subcellularLocation>
</comment>
<dbReference type="GO" id="GO:0046677">
    <property type="term" value="P:response to antibiotic"/>
    <property type="evidence" value="ECO:0007669"/>
    <property type="project" value="UniProtKB-KW"/>
</dbReference>
<dbReference type="RefSeq" id="WP_051820200.1">
    <property type="nucleotide sequence ID" value="NZ_CP023695.1"/>
</dbReference>
<dbReference type="OrthoDB" id="9255971at2"/>
<name>A0A5J6HKM4_STRAD</name>
<dbReference type="Pfam" id="PF01061">
    <property type="entry name" value="ABC2_membrane"/>
    <property type="match status" value="1"/>
</dbReference>
<evidence type="ECO:0000256" key="4">
    <source>
        <dbReference type="ARBA" id="ARBA00023136"/>
    </source>
</evidence>
<dbReference type="PRINTS" id="PR00164">
    <property type="entry name" value="ABC2TRNSPORT"/>
</dbReference>
<feature type="transmembrane region" description="Helical" evidence="6">
    <location>
        <begin position="108"/>
        <end position="127"/>
    </location>
</feature>
<dbReference type="AlphaFoldDB" id="A0A5J6HKM4"/>
<dbReference type="EMBL" id="CP023695">
    <property type="protein sequence ID" value="QEV20776.1"/>
    <property type="molecule type" value="Genomic_DNA"/>
</dbReference>
<evidence type="ECO:0000313" key="9">
    <source>
        <dbReference type="Proteomes" id="UP000326553"/>
    </source>
</evidence>
<dbReference type="KEGG" id="salw:CP975_27390"/>
<feature type="transmembrane region" description="Helical" evidence="6">
    <location>
        <begin position="168"/>
        <end position="188"/>
    </location>
</feature>
<evidence type="ECO:0000256" key="1">
    <source>
        <dbReference type="ARBA" id="ARBA00004141"/>
    </source>
</evidence>
<dbReference type="PANTHER" id="PTHR43229">
    <property type="entry name" value="NODULATION PROTEIN J"/>
    <property type="match status" value="1"/>
</dbReference>
<keyword evidence="3 6" id="KW-1133">Transmembrane helix</keyword>
<protein>
    <recommendedName>
        <fullName evidence="6">Transport permease protein</fullName>
    </recommendedName>
</protein>
<evidence type="ECO:0000256" key="5">
    <source>
        <dbReference type="ARBA" id="ARBA00023251"/>
    </source>
</evidence>
<dbReference type="GO" id="GO:0140359">
    <property type="term" value="F:ABC-type transporter activity"/>
    <property type="evidence" value="ECO:0007669"/>
    <property type="project" value="InterPro"/>
</dbReference>
<dbReference type="GO" id="GO:0043190">
    <property type="term" value="C:ATP-binding cassette (ABC) transporter complex"/>
    <property type="evidence" value="ECO:0007669"/>
    <property type="project" value="InterPro"/>
</dbReference>
<proteinExistence type="inferred from homology"/>
<feature type="transmembrane region" description="Helical" evidence="6">
    <location>
        <begin position="54"/>
        <end position="78"/>
    </location>
</feature>
<keyword evidence="6" id="KW-0813">Transport</keyword>
<dbReference type="InterPro" id="IPR047817">
    <property type="entry name" value="ABC2_TM_bact-type"/>
</dbReference>
<evidence type="ECO:0000256" key="6">
    <source>
        <dbReference type="RuleBase" id="RU361157"/>
    </source>
</evidence>
<reference evidence="8 9" key="1">
    <citation type="submission" date="2017-09" db="EMBL/GenBank/DDBJ databases">
        <authorList>
            <person name="Lee N."/>
            <person name="Cho B.-K."/>
        </authorList>
    </citation>
    <scope>NUCLEOTIDE SEQUENCE [LARGE SCALE GENOMIC DNA]</scope>
    <source>
        <strain evidence="8 9">ATCC 12461</strain>
    </source>
</reference>
<dbReference type="InterPro" id="IPR000412">
    <property type="entry name" value="ABC_2_transport"/>
</dbReference>
<dbReference type="PANTHER" id="PTHR43229:SF2">
    <property type="entry name" value="NODULATION PROTEIN J"/>
    <property type="match status" value="1"/>
</dbReference>
<keyword evidence="2 6" id="KW-0812">Transmembrane</keyword>